<dbReference type="InterPro" id="IPR001380">
    <property type="entry name" value="Ribosomal_eL13"/>
</dbReference>
<name>A0ABD4Z3R4_9CREN</name>
<proteinExistence type="inferred from homology"/>
<dbReference type="HAMAP" id="MF_00499">
    <property type="entry name" value="Ribosomal_eL13"/>
    <property type="match status" value="1"/>
</dbReference>
<evidence type="ECO:0000256" key="2">
    <source>
        <dbReference type="ARBA" id="ARBA00023274"/>
    </source>
</evidence>
<dbReference type="Proteomes" id="UP001529235">
    <property type="component" value="Unassembled WGS sequence"/>
</dbReference>
<protein>
    <recommendedName>
        <fullName evidence="3">Large ribosomal subunit protein eL13</fullName>
    </recommendedName>
</protein>
<evidence type="ECO:0000256" key="3">
    <source>
        <dbReference type="HAMAP-Rule" id="MF_00499"/>
    </source>
</evidence>
<keyword evidence="2 3" id="KW-0687">Ribonucleoprotein</keyword>
<dbReference type="GO" id="GO:0005840">
    <property type="term" value="C:ribosome"/>
    <property type="evidence" value="ECO:0007669"/>
    <property type="project" value="UniProtKB-KW"/>
</dbReference>
<evidence type="ECO:0000313" key="5">
    <source>
        <dbReference type="Proteomes" id="UP001529235"/>
    </source>
</evidence>
<keyword evidence="1 3" id="KW-0689">Ribosomal protein</keyword>
<dbReference type="AlphaFoldDB" id="A0ABD4Z3R4"/>
<dbReference type="Pfam" id="PF01294">
    <property type="entry name" value="Ribosomal_L13e"/>
    <property type="match status" value="1"/>
</dbReference>
<evidence type="ECO:0000313" key="4">
    <source>
        <dbReference type="EMBL" id="MDK6027785.1"/>
    </source>
</evidence>
<comment type="caution">
    <text evidence="4">The sequence shown here is derived from an EMBL/GenBank/DDBJ whole genome shotgun (WGS) entry which is preliminary data.</text>
</comment>
<dbReference type="GO" id="GO:0006412">
    <property type="term" value="P:translation"/>
    <property type="evidence" value="ECO:0007669"/>
    <property type="project" value="UniProtKB-UniRule"/>
</dbReference>
<organism evidence="4 5">
    <name type="scientific">Ignisphaera cupida</name>
    <dbReference type="NCBI Taxonomy" id="3050454"/>
    <lineage>
        <taxon>Archaea</taxon>
        <taxon>Thermoproteota</taxon>
        <taxon>Thermoprotei</taxon>
        <taxon>Desulfurococcales</taxon>
        <taxon>Desulfurococcaceae</taxon>
        <taxon>Ignisphaera</taxon>
    </lineage>
</organism>
<evidence type="ECO:0000256" key="1">
    <source>
        <dbReference type="ARBA" id="ARBA00022980"/>
    </source>
</evidence>
<sequence length="104" mass="11661">MNSETCCIVVEVPAPKVKKVALVKYRGIELGFKIGRGYSLGELKEVGLNYKLARQLNIPVDSRRKSVHKENVESLKLFLDQIKEIVNARKTKPARIAVVAQAKE</sequence>
<dbReference type="GO" id="GO:1990904">
    <property type="term" value="C:ribonucleoprotein complex"/>
    <property type="evidence" value="ECO:0007669"/>
    <property type="project" value="UniProtKB-KW"/>
</dbReference>
<dbReference type="EMBL" id="JASNVW010000001">
    <property type="protein sequence ID" value="MDK6027785.1"/>
    <property type="molecule type" value="Genomic_DNA"/>
</dbReference>
<dbReference type="RefSeq" id="WP_285272770.1">
    <property type="nucleotide sequence ID" value="NZ_JASNVW010000001.1"/>
</dbReference>
<comment type="similarity">
    <text evidence="3">Belongs to the eukaryotic ribosomal protein eL13 family.</text>
</comment>
<accession>A0ABD4Z3R4</accession>
<reference evidence="4 5" key="1">
    <citation type="submission" date="2023-05" db="EMBL/GenBank/DDBJ databases">
        <title>A new hyperthermophilic archaea 'Ignisphaera cupida' sp. nov. and description of the family 'Ignisphaeraceae' fam. nov.</title>
        <authorList>
            <person name="Podosokorskaya O.A."/>
            <person name="Elcheninov A.G."/>
            <person name="Klukina A."/>
            <person name="Merkel A.Y."/>
        </authorList>
    </citation>
    <scope>NUCLEOTIDE SEQUENCE [LARGE SCALE GENOMIC DNA]</scope>
    <source>
        <strain evidence="4 5">4213-co</strain>
    </source>
</reference>
<keyword evidence="5" id="KW-1185">Reference proteome</keyword>
<gene>
    <name evidence="3" type="primary">rpl13e</name>
    <name evidence="4" type="ORF">QPL79_00145</name>
</gene>